<dbReference type="Proteomes" id="UP000602510">
    <property type="component" value="Unassembled WGS sequence"/>
</dbReference>
<gene>
    <name evidence="1" type="ORF">GN244_ATG05083</name>
    <name evidence="2" type="ORF">GN958_ATG22769</name>
</gene>
<keyword evidence="3" id="KW-1185">Reference proteome</keyword>
<proteinExistence type="predicted"/>
<evidence type="ECO:0000313" key="2">
    <source>
        <dbReference type="EMBL" id="KAF4127941.1"/>
    </source>
</evidence>
<name>A0A833TLE1_PHYIN</name>
<comment type="caution">
    <text evidence="1">The sequence shown here is derived from an EMBL/GenBank/DDBJ whole genome shotgun (WGS) entry which is preliminary data.</text>
</comment>
<evidence type="ECO:0000313" key="1">
    <source>
        <dbReference type="EMBL" id="KAF4042776.1"/>
    </source>
</evidence>
<organism evidence="1 3">
    <name type="scientific">Phytophthora infestans</name>
    <name type="common">Potato late blight agent</name>
    <name type="synonym">Botrytis infestans</name>
    <dbReference type="NCBI Taxonomy" id="4787"/>
    <lineage>
        <taxon>Eukaryota</taxon>
        <taxon>Sar</taxon>
        <taxon>Stramenopiles</taxon>
        <taxon>Oomycota</taxon>
        <taxon>Peronosporomycetes</taxon>
        <taxon>Peronosporales</taxon>
        <taxon>Peronosporaceae</taxon>
        <taxon>Phytophthora</taxon>
    </lineage>
</organism>
<accession>A0A833TLE1</accession>
<protein>
    <submittedName>
        <fullName evidence="1">Uncharacterized protein</fullName>
    </submittedName>
</protein>
<dbReference type="Proteomes" id="UP000704712">
    <property type="component" value="Unassembled WGS sequence"/>
</dbReference>
<dbReference type="AlphaFoldDB" id="A0A833TLE1"/>
<reference evidence="1" key="1">
    <citation type="submission" date="2020-04" db="EMBL/GenBank/DDBJ databases">
        <title>Hybrid Assembly of Korean Phytophthora infestans isolates.</title>
        <authorList>
            <person name="Prokchorchik M."/>
            <person name="Lee Y."/>
            <person name="Seo J."/>
            <person name="Cho J.-H."/>
            <person name="Park Y.-E."/>
            <person name="Jang D.-C."/>
            <person name="Im J.-S."/>
            <person name="Choi J.-G."/>
            <person name="Park H.-J."/>
            <person name="Lee G.-B."/>
            <person name="Lee Y.-G."/>
            <person name="Hong S.-Y."/>
            <person name="Cho K."/>
            <person name="Sohn K.H."/>
        </authorList>
    </citation>
    <scope>NUCLEOTIDE SEQUENCE</scope>
    <source>
        <strain evidence="1">KR_1_A1</strain>
        <strain evidence="2">KR_2_A2</strain>
    </source>
</reference>
<dbReference type="EMBL" id="JAACNO010003203">
    <property type="protein sequence ID" value="KAF4127941.1"/>
    <property type="molecule type" value="Genomic_DNA"/>
</dbReference>
<evidence type="ECO:0000313" key="3">
    <source>
        <dbReference type="Proteomes" id="UP000602510"/>
    </source>
</evidence>
<sequence length="148" mass="17132">MAWHPPDWLRHLVKTKLWGIIGRELRPLAVPTGTPPVWTFDEHEPVIEMFEKYTFMRMSTKVLDSWTSAKERRYLLKNQQESALLSVYKYDNETSTIGQHADFEEQCIGPASADRGGAATEELHQSMMVSLKEKWGATFTAQDMSWRL</sequence>
<dbReference type="EMBL" id="WSZM01000097">
    <property type="protein sequence ID" value="KAF4042776.1"/>
    <property type="molecule type" value="Genomic_DNA"/>
</dbReference>